<gene>
    <name evidence="5" type="primary">pgdA</name>
    <name evidence="5" type="ORF">AA415_03178</name>
</gene>
<dbReference type="GO" id="GO:0016810">
    <property type="term" value="F:hydrolase activity, acting on carbon-nitrogen (but not peptide) bonds"/>
    <property type="evidence" value="ECO:0007669"/>
    <property type="project" value="InterPro"/>
</dbReference>
<protein>
    <submittedName>
        <fullName evidence="5">Peptidoglycan-N-acetylglucosamine deacetylase</fullName>
        <ecNumber evidence="5">3.5.1.104</ecNumber>
    </submittedName>
</protein>
<dbReference type="SUPFAM" id="SSF88713">
    <property type="entry name" value="Glycoside hydrolase/deacetylase"/>
    <property type="match status" value="1"/>
</dbReference>
<dbReference type="Proteomes" id="UP000056419">
    <property type="component" value="Unassembled WGS sequence"/>
</dbReference>
<evidence type="ECO:0000313" key="5">
    <source>
        <dbReference type="EMBL" id="KWR51755.1"/>
    </source>
</evidence>
<dbReference type="GO" id="GO:0046872">
    <property type="term" value="F:metal ion binding"/>
    <property type="evidence" value="ECO:0007669"/>
    <property type="project" value="UniProtKB-KW"/>
</dbReference>
<keyword evidence="1" id="KW-0479">Metal-binding</keyword>
<organism evidence="5 6">
    <name type="scientific">Bacteroides stercoris</name>
    <dbReference type="NCBI Taxonomy" id="46506"/>
    <lineage>
        <taxon>Bacteria</taxon>
        <taxon>Pseudomonadati</taxon>
        <taxon>Bacteroidota</taxon>
        <taxon>Bacteroidia</taxon>
        <taxon>Bacteroidales</taxon>
        <taxon>Bacteroidaceae</taxon>
        <taxon>Bacteroides</taxon>
    </lineage>
</organism>
<comment type="caution">
    <text evidence="5">The sequence shown here is derived from an EMBL/GenBank/DDBJ whole genome shotgun (WGS) entry which is preliminary data.</text>
</comment>
<feature type="region of interest" description="Disordered" evidence="3">
    <location>
        <begin position="1"/>
        <end position="21"/>
    </location>
</feature>
<dbReference type="CDD" id="cd10917">
    <property type="entry name" value="CE4_NodB_like_6s_7s"/>
    <property type="match status" value="1"/>
</dbReference>
<evidence type="ECO:0000313" key="6">
    <source>
        <dbReference type="Proteomes" id="UP000056419"/>
    </source>
</evidence>
<evidence type="ECO:0000256" key="2">
    <source>
        <dbReference type="ARBA" id="ARBA00022801"/>
    </source>
</evidence>
<name>A0A108T1Q9_BACSE</name>
<accession>A0A108T1Q9</accession>
<dbReference type="PROSITE" id="PS51677">
    <property type="entry name" value="NODB"/>
    <property type="match status" value="1"/>
</dbReference>
<dbReference type="PANTHER" id="PTHR10587">
    <property type="entry name" value="GLYCOSYL TRANSFERASE-RELATED"/>
    <property type="match status" value="1"/>
</dbReference>
<keyword evidence="6" id="KW-1185">Reference proteome</keyword>
<dbReference type="InterPro" id="IPR002509">
    <property type="entry name" value="NODB_dom"/>
</dbReference>
<dbReference type="PANTHER" id="PTHR10587:SF133">
    <property type="entry name" value="CHITIN DEACETYLASE 1-RELATED"/>
    <property type="match status" value="1"/>
</dbReference>
<evidence type="ECO:0000256" key="3">
    <source>
        <dbReference type="SAM" id="MobiDB-lite"/>
    </source>
</evidence>
<dbReference type="InterPro" id="IPR011330">
    <property type="entry name" value="Glyco_hydro/deAcase_b/a-brl"/>
</dbReference>
<evidence type="ECO:0000259" key="4">
    <source>
        <dbReference type="PROSITE" id="PS51677"/>
    </source>
</evidence>
<proteinExistence type="predicted"/>
<dbReference type="STRING" id="46506.AA415_03178"/>
<dbReference type="GO" id="GO:0016020">
    <property type="term" value="C:membrane"/>
    <property type="evidence" value="ECO:0007669"/>
    <property type="project" value="TreeGrafter"/>
</dbReference>
<dbReference type="PATRIC" id="fig|46506.5.peg.3422"/>
<reference evidence="5 6" key="1">
    <citation type="journal article" date="2016" name="BMC Genomics">
        <title>Type VI secretion systems of human gut Bacteroidales segregate into three genetic architectures, two of which are contained on mobile genetic elements.</title>
        <authorList>
            <person name="Coyne M.J."/>
            <person name="Roelofs K.G."/>
            <person name="Comstock L.E."/>
        </authorList>
    </citation>
    <scope>NUCLEOTIDE SEQUENCE [LARGE SCALE GENOMIC DNA]</scope>
    <source>
        <strain evidence="5 6">CL09T03C01</strain>
    </source>
</reference>
<sequence length="236" mass="27758">MSGLPQVHPTGKPAHSPPDARHQSITVNHRLTVFIEQPPEFVRKLYPSAVWRMDPDERAVYLTFDDGPIPEVTPWVLDLLDKYDIKATFFMVGDNIRKHPDEFQMVVERGHRIGNHTFNHLRGFEYNFKDYLANAEKANEVMKTDLFRPPHGHMGWTQYMILKRRYKIIMWDLVTRDYSKKLRGPQVLANVMKYARNGSIITFHDSLKSWNNGNLQYALPRAIEFLKEEGYEFRLL</sequence>
<dbReference type="InterPro" id="IPR050248">
    <property type="entry name" value="Polysacc_deacetylase_ArnD"/>
</dbReference>
<feature type="domain" description="NodB homology" evidence="4">
    <location>
        <begin position="58"/>
        <end position="234"/>
    </location>
</feature>
<dbReference type="Pfam" id="PF01522">
    <property type="entry name" value="Polysacc_deac_1"/>
    <property type="match status" value="1"/>
</dbReference>
<dbReference type="GO" id="GO:0005975">
    <property type="term" value="P:carbohydrate metabolic process"/>
    <property type="evidence" value="ECO:0007669"/>
    <property type="project" value="InterPro"/>
</dbReference>
<keyword evidence="2 5" id="KW-0378">Hydrolase</keyword>
<dbReference type="Gene3D" id="3.20.20.370">
    <property type="entry name" value="Glycoside hydrolase/deacetylase"/>
    <property type="match status" value="1"/>
</dbReference>
<evidence type="ECO:0000256" key="1">
    <source>
        <dbReference type="ARBA" id="ARBA00022723"/>
    </source>
</evidence>
<dbReference type="EC" id="3.5.1.104" evidence="5"/>
<dbReference type="AlphaFoldDB" id="A0A108T1Q9"/>
<dbReference type="EMBL" id="LRGC01000030">
    <property type="protein sequence ID" value="KWR51755.1"/>
    <property type="molecule type" value="Genomic_DNA"/>
</dbReference>